<protein>
    <recommendedName>
        <fullName evidence="4">Type II secretion system protein J</fullName>
    </recommendedName>
</protein>
<dbReference type="Pfam" id="PF07963">
    <property type="entry name" value="N_methyl"/>
    <property type="match status" value="1"/>
</dbReference>
<keyword evidence="1" id="KW-0472">Membrane</keyword>
<evidence type="ECO:0008006" key="4">
    <source>
        <dbReference type="Google" id="ProtNLM"/>
    </source>
</evidence>
<dbReference type="OrthoDB" id="5296662at2"/>
<reference evidence="2 3" key="1">
    <citation type="submission" date="2019-08" db="EMBL/GenBank/DDBJ databases">
        <title>Complete genome sequence of Candidatus Uab amorphum.</title>
        <authorList>
            <person name="Shiratori T."/>
            <person name="Suzuki S."/>
            <person name="Kakizawa Y."/>
            <person name="Ishida K."/>
        </authorList>
    </citation>
    <scope>NUCLEOTIDE SEQUENCE [LARGE SCALE GENOMIC DNA]</scope>
    <source>
        <strain evidence="2 3">SRT547</strain>
    </source>
</reference>
<keyword evidence="1" id="KW-1133">Transmembrane helix</keyword>
<dbReference type="Proteomes" id="UP000326354">
    <property type="component" value="Chromosome"/>
</dbReference>
<dbReference type="InterPro" id="IPR045584">
    <property type="entry name" value="Pilin-like"/>
</dbReference>
<dbReference type="NCBIfam" id="TIGR02532">
    <property type="entry name" value="IV_pilin_GFxxxE"/>
    <property type="match status" value="1"/>
</dbReference>
<dbReference type="RefSeq" id="WP_151972346.1">
    <property type="nucleotide sequence ID" value="NZ_AP019860.1"/>
</dbReference>
<gene>
    <name evidence="2" type="ORF">UABAM_06552</name>
</gene>
<dbReference type="PROSITE" id="PS00409">
    <property type="entry name" value="PROKAR_NTER_METHYL"/>
    <property type="match status" value="1"/>
</dbReference>
<organism evidence="2 3">
    <name type="scientific">Uabimicrobium amorphum</name>
    <dbReference type="NCBI Taxonomy" id="2596890"/>
    <lineage>
        <taxon>Bacteria</taxon>
        <taxon>Pseudomonadati</taxon>
        <taxon>Planctomycetota</taxon>
        <taxon>Candidatus Uabimicrobiia</taxon>
        <taxon>Candidatus Uabimicrobiales</taxon>
        <taxon>Candidatus Uabimicrobiaceae</taxon>
        <taxon>Candidatus Uabimicrobium</taxon>
    </lineage>
</organism>
<accession>A0A5S9IV30</accession>
<proteinExistence type="predicted"/>
<evidence type="ECO:0000313" key="2">
    <source>
        <dbReference type="EMBL" id="BBM88136.1"/>
    </source>
</evidence>
<dbReference type="SUPFAM" id="SSF54523">
    <property type="entry name" value="Pili subunits"/>
    <property type="match status" value="1"/>
</dbReference>
<name>A0A5S9IV30_UABAM</name>
<dbReference type="InterPro" id="IPR012902">
    <property type="entry name" value="N_methyl_site"/>
</dbReference>
<sequence length="232" mass="25432">MRRKLQKGFTLIELLVAVSLMLILMGAIVIIFSRSTQLFNLSEANMNIFQNARVAFDLMAKELASSRGNLQINPTQATPAEQSLLSFRSVITFDGASGPETGLANISYRIIPLEGSDNQRWVLLRNFIVPAIDDPNLDDPNIAPVVANARAVGNDVMCEFIAAPRNGAIPGISFDFASYFDDTSPGGNDRWDILTVNNGNVDAVRVRMDVTDSQSRVTHTVSRVFWVANANN</sequence>
<evidence type="ECO:0000256" key="1">
    <source>
        <dbReference type="SAM" id="Phobius"/>
    </source>
</evidence>
<dbReference type="EMBL" id="AP019860">
    <property type="protein sequence ID" value="BBM88136.1"/>
    <property type="molecule type" value="Genomic_DNA"/>
</dbReference>
<dbReference type="KEGG" id="uam:UABAM_06552"/>
<keyword evidence="3" id="KW-1185">Reference proteome</keyword>
<feature type="transmembrane region" description="Helical" evidence="1">
    <location>
        <begin position="12"/>
        <end position="32"/>
    </location>
</feature>
<evidence type="ECO:0000313" key="3">
    <source>
        <dbReference type="Proteomes" id="UP000326354"/>
    </source>
</evidence>
<dbReference type="AlphaFoldDB" id="A0A5S9IV30"/>
<keyword evidence="1" id="KW-0812">Transmembrane</keyword>